<keyword evidence="2" id="KW-1185">Reference proteome</keyword>
<accession>A0ABP4UZG1</accession>
<sequence>MPKKIPINLAAALEVAGAEMPAPIVDAHRMRNLFADARPRSTPGYGAPTGDLVDDVIAAGPDRFDEALDVAAREYQRRAFLLAAGQSISHSLSALAGQAHASVADDLHATFAVAFDERARKLEKVAARLPAGANALEPEHVLAADARRAFIEASDLLDEMLTLAGGIEVTPPLVGGQRVLGGGVALLVNPGHVAQVVVHDLTDRPISSNDEVAAAEAVRRACKTYHADPRTFLVGMARAEYGGLHLAYAPSVSDLTERLEQVRRAHVLRVTRSASTAA</sequence>
<dbReference type="RefSeq" id="WP_344245955.1">
    <property type="nucleotide sequence ID" value="NZ_BAAAPM010000003.1"/>
</dbReference>
<name>A0ABP4UZG1_9MICO</name>
<proteinExistence type="predicted"/>
<gene>
    <name evidence="1" type="ORF">GCM10009809_08250</name>
</gene>
<dbReference type="Proteomes" id="UP001501138">
    <property type="component" value="Unassembled WGS sequence"/>
</dbReference>
<reference evidence="2" key="1">
    <citation type="journal article" date="2019" name="Int. J. Syst. Evol. Microbiol.">
        <title>The Global Catalogue of Microorganisms (GCM) 10K type strain sequencing project: providing services to taxonomists for standard genome sequencing and annotation.</title>
        <authorList>
            <consortium name="The Broad Institute Genomics Platform"/>
            <consortium name="The Broad Institute Genome Sequencing Center for Infectious Disease"/>
            <person name="Wu L."/>
            <person name="Ma J."/>
        </authorList>
    </citation>
    <scope>NUCLEOTIDE SEQUENCE [LARGE SCALE GENOMIC DNA]</scope>
    <source>
        <strain evidence="2">JCM 15589</strain>
    </source>
</reference>
<evidence type="ECO:0000313" key="2">
    <source>
        <dbReference type="Proteomes" id="UP001501138"/>
    </source>
</evidence>
<organism evidence="1 2">
    <name type="scientific">Isoptericola hypogeus</name>
    <dbReference type="NCBI Taxonomy" id="300179"/>
    <lineage>
        <taxon>Bacteria</taxon>
        <taxon>Bacillati</taxon>
        <taxon>Actinomycetota</taxon>
        <taxon>Actinomycetes</taxon>
        <taxon>Micrococcales</taxon>
        <taxon>Promicromonosporaceae</taxon>
        <taxon>Isoptericola</taxon>
    </lineage>
</organism>
<comment type="caution">
    <text evidence="1">The sequence shown here is derived from an EMBL/GenBank/DDBJ whole genome shotgun (WGS) entry which is preliminary data.</text>
</comment>
<evidence type="ECO:0000313" key="1">
    <source>
        <dbReference type="EMBL" id="GAA1714423.1"/>
    </source>
</evidence>
<dbReference type="EMBL" id="BAAAPM010000003">
    <property type="protein sequence ID" value="GAA1714423.1"/>
    <property type="molecule type" value="Genomic_DNA"/>
</dbReference>
<protein>
    <submittedName>
        <fullName evidence="1">Uncharacterized protein</fullName>
    </submittedName>
</protein>